<name>X0WU41_9ZZZZ</name>
<feature type="non-terminal residue" evidence="2">
    <location>
        <position position="106"/>
    </location>
</feature>
<proteinExistence type="predicted"/>
<organism evidence="2">
    <name type="scientific">marine sediment metagenome</name>
    <dbReference type="NCBI Taxonomy" id="412755"/>
    <lineage>
        <taxon>unclassified sequences</taxon>
        <taxon>metagenomes</taxon>
        <taxon>ecological metagenomes</taxon>
    </lineage>
</organism>
<reference evidence="2" key="1">
    <citation type="journal article" date="2014" name="Front. Microbiol.">
        <title>High frequency of phylogenetically diverse reductive dehalogenase-homologous genes in deep subseafloor sedimentary metagenomes.</title>
        <authorList>
            <person name="Kawai M."/>
            <person name="Futagami T."/>
            <person name="Toyoda A."/>
            <person name="Takaki Y."/>
            <person name="Nishi S."/>
            <person name="Hori S."/>
            <person name="Arai W."/>
            <person name="Tsubouchi T."/>
            <person name="Morono Y."/>
            <person name="Uchiyama I."/>
            <person name="Ito T."/>
            <person name="Fujiyama A."/>
            <person name="Inagaki F."/>
            <person name="Takami H."/>
        </authorList>
    </citation>
    <scope>NUCLEOTIDE SEQUENCE</scope>
    <source>
        <strain evidence="2">Expedition CK06-06</strain>
    </source>
</reference>
<accession>X0WU41</accession>
<evidence type="ECO:0000259" key="1">
    <source>
        <dbReference type="Pfam" id="PF13649"/>
    </source>
</evidence>
<dbReference type="InterPro" id="IPR029063">
    <property type="entry name" value="SAM-dependent_MTases_sf"/>
</dbReference>
<dbReference type="Pfam" id="PF13649">
    <property type="entry name" value="Methyltransf_25"/>
    <property type="match status" value="1"/>
</dbReference>
<dbReference type="CDD" id="cd02440">
    <property type="entry name" value="AdoMet_MTases"/>
    <property type="match status" value="1"/>
</dbReference>
<dbReference type="InterPro" id="IPR041698">
    <property type="entry name" value="Methyltransf_25"/>
</dbReference>
<dbReference type="Gene3D" id="3.40.50.150">
    <property type="entry name" value="Vaccinia Virus protein VP39"/>
    <property type="match status" value="1"/>
</dbReference>
<feature type="domain" description="Methyltransferase" evidence="1">
    <location>
        <begin position="48"/>
        <end position="106"/>
    </location>
</feature>
<comment type="caution">
    <text evidence="2">The sequence shown here is derived from an EMBL/GenBank/DDBJ whole genome shotgun (WGS) entry which is preliminary data.</text>
</comment>
<dbReference type="AlphaFoldDB" id="X0WU41"/>
<gene>
    <name evidence="2" type="ORF">S01H1_48128</name>
</gene>
<evidence type="ECO:0000313" key="2">
    <source>
        <dbReference type="EMBL" id="GAG26732.1"/>
    </source>
</evidence>
<sequence length="106" mass="12090">MDEKYAQYLINKTFSDYNAIAQQFSSTRAYNWKDLGYLKKFCSNGDKVLDLGCGSGRLISLLKEKQIKYTGIDSSSDLIKIAKEKYPNFNFQLGNALNLCFKSNSF</sequence>
<protein>
    <recommendedName>
        <fullName evidence="1">Methyltransferase domain-containing protein</fullName>
    </recommendedName>
</protein>
<dbReference type="EMBL" id="BARS01030900">
    <property type="protein sequence ID" value="GAG26732.1"/>
    <property type="molecule type" value="Genomic_DNA"/>
</dbReference>
<dbReference type="SUPFAM" id="SSF53335">
    <property type="entry name" value="S-adenosyl-L-methionine-dependent methyltransferases"/>
    <property type="match status" value="1"/>
</dbReference>